<reference evidence="15 16" key="2">
    <citation type="journal article" date="2008" name="Nature">
        <title>The Phaeodactylum genome reveals the evolutionary history of diatom genomes.</title>
        <authorList>
            <person name="Bowler C."/>
            <person name="Allen A.E."/>
            <person name="Badger J.H."/>
            <person name="Grimwood J."/>
            <person name="Jabbari K."/>
            <person name="Kuo A."/>
            <person name="Maheswari U."/>
            <person name="Martens C."/>
            <person name="Maumus F."/>
            <person name="Otillar R.P."/>
            <person name="Rayko E."/>
            <person name="Salamov A."/>
            <person name="Vandepoele K."/>
            <person name="Beszteri B."/>
            <person name="Gruber A."/>
            <person name="Heijde M."/>
            <person name="Katinka M."/>
            <person name="Mock T."/>
            <person name="Valentin K."/>
            <person name="Verret F."/>
            <person name="Berges J.A."/>
            <person name="Brownlee C."/>
            <person name="Cadoret J.P."/>
            <person name="Chiovitti A."/>
            <person name="Choi C.J."/>
            <person name="Coesel S."/>
            <person name="De Martino A."/>
            <person name="Detter J.C."/>
            <person name="Durkin C."/>
            <person name="Falciatore A."/>
            <person name="Fournet J."/>
            <person name="Haruta M."/>
            <person name="Huysman M.J."/>
            <person name="Jenkins B.D."/>
            <person name="Jiroutova K."/>
            <person name="Jorgensen R.E."/>
            <person name="Joubert Y."/>
            <person name="Kaplan A."/>
            <person name="Kroger N."/>
            <person name="Kroth P.G."/>
            <person name="La Roche J."/>
            <person name="Lindquist E."/>
            <person name="Lommer M."/>
            <person name="Martin-Jezequel V."/>
            <person name="Lopez P.J."/>
            <person name="Lucas S."/>
            <person name="Mangogna M."/>
            <person name="McGinnis K."/>
            <person name="Medlin L.K."/>
            <person name="Montsant A."/>
            <person name="Oudot-Le Secq M.P."/>
            <person name="Napoli C."/>
            <person name="Obornik M."/>
            <person name="Parker M.S."/>
            <person name="Petit J.L."/>
            <person name="Porcel B.M."/>
            <person name="Poulsen N."/>
            <person name="Robison M."/>
            <person name="Rychlewski L."/>
            <person name="Rynearson T.A."/>
            <person name="Schmutz J."/>
            <person name="Shapiro H."/>
            <person name="Siaut M."/>
            <person name="Stanley M."/>
            <person name="Sussman M.R."/>
            <person name="Taylor A.R."/>
            <person name="Vardi A."/>
            <person name="von Dassow P."/>
            <person name="Vyverman W."/>
            <person name="Willis A."/>
            <person name="Wyrwicz L.S."/>
            <person name="Rokhsar D.S."/>
            <person name="Weissenbach J."/>
            <person name="Armbrust E.V."/>
            <person name="Green B.R."/>
            <person name="Van de Peer Y."/>
            <person name="Grigoriev I.V."/>
        </authorList>
    </citation>
    <scope>NUCLEOTIDE SEQUENCE [LARGE SCALE GENOMIC DNA]</scope>
    <source>
        <strain evidence="15 16">CCMP1335</strain>
    </source>
</reference>
<dbReference type="SUPFAM" id="SSF51569">
    <property type="entry name" value="Aldolase"/>
    <property type="match status" value="1"/>
</dbReference>
<keyword evidence="7" id="KW-0220">Diaminopimelate biosynthesis</keyword>
<dbReference type="InterPro" id="IPR005263">
    <property type="entry name" value="DapA"/>
</dbReference>
<dbReference type="HOGENOM" id="CLU_049343_7_0_1"/>
<dbReference type="RefSeq" id="XP_002286388.1">
    <property type="nucleotide sequence ID" value="XM_002286352.1"/>
</dbReference>
<comment type="similarity">
    <text evidence="3 12">Belongs to the DapA family.</text>
</comment>
<evidence type="ECO:0000256" key="2">
    <source>
        <dbReference type="ARBA" id="ARBA00005120"/>
    </source>
</evidence>
<reference evidence="15 16" key="1">
    <citation type="journal article" date="2004" name="Science">
        <title>The genome of the diatom Thalassiosira pseudonana: ecology, evolution, and metabolism.</title>
        <authorList>
            <person name="Armbrust E.V."/>
            <person name="Berges J.A."/>
            <person name="Bowler C."/>
            <person name="Green B.R."/>
            <person name="Martinez D."/>
            <person name="Putnam N.H."/>
            <person name="Zhou S."/>
            <person name="Allen A.E."/>
            <person name="Apt K.E."/>
            <person name="Bechner M."/>
            <person name="Brzezinski M.A."/>
            <person name="Chaal B.K."/>
            <person name="Chiovitti A."/>
            <person name="Davis A.K."/>
            <person name="Demarest M.S."/>
            <person name="Detter J.C."/>
            <person name="Glavina T."/>
            <person name="Goodstein D."/>
            <person name="Hadi M.Z."/>
            <person name="Hellsten U."/>
            <person name="Hildebrand M."/>
            <person name="Jenkins B.D."/>
            <person name="Jurka J."/>
            <person name="Kapitonov V.V."/>
            <person name="Kroger N."/>
            <person name="Lau W.W."/>
            <person name="Lane T.W."/>
            <person name="Larimer F.W."/>
            <person name="Lippmeier J.C."/>
            <person name="Lucas S."/>
            <person name="Medina M."/>
            <person name="Montsant A."/>
            <person name="Obornik M."/>
            <person name="Parker M.S."/>
            <person name="Palenik B."/>
            <person name="Pazour G.J."/>
            <person name="Richardson P.M."/>
            <person name="Rynearson T.A."/>
            <person name="Saito M.A."/>
            <person name="Schwartz D.C."/>
            <person name="Thamatrakoln K."/>
            <person name="Valentin K."/>
            <person name="Vardi A."/>
            <person name="Wilkerson F.P."/>
            <person name="Rokhsar D.S."/>
        </authorList>
    </citation>
    <scope>NUCLEOTIDE SEQUENCE [LARGE SCALE GENOMIC DNA]</scope>
    <source>
        <strain evidence="15 16">CCMP1335</strain>
    </source>
</reference>
<dbReference type="CDD" id="cd00950">
    <property type="entry name" value="DHDPS"/>
    <property type="match status" value="1"/>
</dbReference>
<evidence type="ECO:0000256" key="12">
    <source>
        <dbReference type="PIRNR" id="PIRNR001365"/>
    </source>
</evidence>
<evidence type="ECO:0000256" key="5">
    <source>
        <dbReference type="ARBA" id="ARBA00022490"/>
    </source>
</evidence>
<sequence length="321" mass="34572">MPMKQGSSCAIITPMTNEGKLDIPSLRKLLKFHLASETDNLCILGTTGEASVLNMEERAQVLTTAVEEVKGKIPILAGTGTIKPEAVREMTLQAIELGCDASLVVTPYYVKPPQRGLIKHFTDMADIGLPVVMYNIPGRSQVDLSVESTVICAQHPNIIGLKDATGDLDRVQQIRQSLAAEDDLLLYSGEDGTSSEFVMRGGDGCISVTANVAPKAIHDLMMASLAGNAELAKNINKPMLDLHKKLFVESNPIPVKYAAWRMGLISTPYCRPPLSNLDAKYYNDVETAMEAAGLFGFGDGTNVVVPSNAMSSSKQNRSFSP</sequence>
<keyword evidence="9 12" id="KW-0456">Lyase</keyword>
<proteinExistence type="inferred from homology"/>
<evidence type="ECO:0000256" key="6">
    <source>
        <dbReference type="ARBA" id="ARBA00022605"/>
    </source>
</evidence>
<dbReference type="Gene3D" id="3.20.20.70">
    <property type="entry name" value="Aldolase class I"/>
    <property type="match status" value="1"/>
</dbReference>
<dbReference type="PaxDb" id="35128-Thaps1771"/>
<evidence type="ECO:0000256" key="11">
    <source>
        <dbReference type="ARBA" id="ARBA00047836"/>
    </source>
</evidence>
<evidence type="ECO:0000313" key="15">
    <source>
        <dbReference type="EMBL" id="EED96029.1"/>
    </source>
</evidence>
<dbReference type="KEGG" id="tps:THAPSDRAFT_1771"/>
<dbReference type="OMA" id="ALCAMIT"/>
<dbReference type="EMBL" id="CM000638">
    <property type="protein sequence ID" value="EED96029.1"/>
    <property type="molecule type" value="Genomic_DNA"/>
</dbReference>
<dbReference type="EC" id="4.3.3.7" evidence="4"/>
<evidence type="ECO:0000256" key="1">
    <source>
        <dbReference type="ARBA" id="ARBA00003294"/>
    </source>
</evidence>
<keyword evidence="10" id="KW-0704">Schiff base</keyword>
<dbReference type="PANTHER" id="PTHR12128:SF66">
    <property type="entry name" value="4-HYDROXY-2-OXOGLUTARATE ALDOLASE, MITOCHONDRIAL"/>
    <property type="match status" value="1"/>
</dbReference>
<accession>B8BRW6</accession>
<dbReference type="STRING" id="35128.B8BRW6"/>
<feature type="active site" description="Proton donor/acceptor" evidence="13">
    <location>
        <position position="134"/>
    </location>
</feature>
<evidence type="ECO:0000256" key="7">
    <source>
        <dbReference type="ARBA" id="ARBA00022915"/>
    </source>
</evidence>
<evidence type="ECO:0000256" key="10">
    <source>
        <dbReference type="ARBA" id="ARBA00023270"/>
    </source>
</evidence>
<dbReference type="AlphaFoldDB" id="B8BRW6"/>
<evidence type="ECO:0000256" key="4">
    <source>
        <dbReference type="ARBA" id="ARBA00012086"/>
    </source>
</evidence>
<name>B8BRW6_THAPS</name>
<dbReference type="GeneID" id="7449051"/>
<dbReference type="GO" id="GO:0009089">
    <property type="term" value="P:lysine biosynthetic process via diaminopimelate"/>
    <property type="evidence" value="ECO:0007669"/>
    <property type="project" value="UniProtKB-UniPathway"/>
</dbReference>
<dbReference type="InterPro" id="IPR020625">
    <property type="entry name" value="Schiff_base-form_aldolases_AS"/>
</dbReference>
<dbReference type="PANTHER" id="PTHR12128">
    <property type="entry name" value="DIHYDRODIPICOLINATE SYNTHASE"/>
    <property type="match status" value="1"/>
</dbReference>
<feature type="binding site" evidence="14">
    <location>
        <position position="47"/>
    </location>
    <ligand>
        <name>pyruvate</name>
        <dbReference type="ChEBI" id="CHEBI:15361"/>
    </ligand>
</feature>
<keyword evidence="6" id="KW-0028">Amino-acid biosynthesis</keyword>
<dbReference type="InterPro" id="IPR002220">
    <property type="entry name" value="DapA-like"/>
</dbReference>
<comment type="function">
    <text evidence="1">Catalyzes the condensation of (S)-aspartate-beta-semialdehyde [(S)-ASA] and pyruvate to 4-hydroxy-tetrahydrodipicolinate (HTPA).</text>
</comment>
<keyword evidence="16" id="KW-1185">Reference proteome</keyword>
<dbReference type="eggNOG" id="ENOG502QQ8M">
    <property type="taxonomic scope" value="Eukaryota"/>
</dbReference>
<dbReference type="PIRSF" id="PIRSF001365">
    <property type="entry name" value="DHDPS"/>
    <property type="match status" value="1"/>
</dbReference>
<keyword evidence="8" id="KW-0457">Lysine biosynthesis</keyword>
<evidence type="ECO:0000313" key="16">
    <source>
        <dbReference type="Proteomes" id="UP000001449"/>
    </source>
</evidence>
<dbReference type="Proteomes" id="UP000001449">
    <property type="component" value="Chromosome 1"/>
</dbReference>
<dbReference type="InterPro" id="IPR013785">
    <property type="entry name" value="Aldolase_TIM"/>
</dbReference>
<gene>
    <name evidence="15" type="primary">DHPS_1</name>
    <name evidence="15" type="ORF">THAPSDRAFT_1771</name>
</gene>
<comment type="catalytic activity">
    <reaction evidence="11">
        <text>L-aspartate 4-semialdehyde + pyruvate = (2S,4S)-4-hydroxy-2,3,4,5-tetrahydrodipicolinate + H2O + H(+)</text>
        <dbReference type="Rhea" id="RHEA:34171"/>
        <dbReference type="ChEBI" id="CHEBI:15361"/>
        <dbReference type="ChEBI" id="CHEBI:15377"/>
        <dbReference type="ChEBI" id="CHEBI:15378"/>
        <dbReference type="ChEBI" id="CHEBI:67139"/>
        <dbReference type="ChEBI" id="CHEBI:537519"/>
        <dbReference type="EC" id="4.3.3.7"/>
    </reaction>
</comment>
<dbReference type="GO" id="GO:0008840">
    <property type="term" value="F:4-hydroxy-tetrahydrodipicolinate synthase activity"/>
    <property type="evidence" value="ECO:0000318"/>
    <property type="project" value="GO_Central"/>
</dbReference>
<evidence type="ECO:0000256" key="14">
    <source>
        <dbReference type="PIRSR" id="PIRSR001365-2"/>
    </source>
</evidence>
<evidence type="ECO:0000256" key="9">
    <source>
        <dbReference type="ARBA" id="ARBA00023239"/>
    </source>
</evidence>
<comment type="pathway">
    <text evidence="2">Amino-acid biosynthesis; L-lysine biosynthesis via DAP pathway; (S)-tetrahydrodipicolinate from L-aspartate: step 3/4.</text>
</comment>
<keyword evidence="5" id="KW-0963">Cytoplasm</keyword>
<dbReference type="Pfam" id="PF00701">
    <property type="entry name" value="DHDPS"/>
    <property type="match status" value="1"/>
</dbReference>
<feature type="binding site" evidence="14">
    <location>
        <position position="206"/>
    </location>
    <ligand>
        <name>pyruvate</name>
        <dbReference type="ChEBI" id="CHEBI:15361"/>
    </ligand>
</feature>
<feature type="active site" description="Schiff-base intermediate with substrate" evidence="13">
    <location>
        <position position="162"/>
    </location>
</feature>
<dbReference type="SMART" id="SM01130">
    <property type="entry name" value="DHDPS"/>
    <property type="match status" value="1"/>
</dbReference>
<dbReference type="UniPathway" id="UPA00034">
    <property type="reaction ID" value="UER00017"/>
</dbReference>
<dbReference type="PRINTS" id="PR00146">
    <property type="entry name" value="DHPICSNTHASE"/>
</dbReference>
<dbReference type="NCBIfam" id="TIGR00674">
    <property type="entry name" value="dapA"/>
    <property type="match status" value="1"/>
</dbReference>
<organism evidence="15 16">
    <name type="scientific">Thalassiosira pseudonana</name>
    <name type="common">Marine diatom</name>
    <name type="synonym">Cyclotella nana</name>
    <dbReference type="NCBI Taxonomy" id="35128"/>
    <lineage>
        <taxon>Eukaryota</taxon>
        <taxon>Sar</taxon>
        <taxon>Stramenopiles</taxon>
        <taxon>Ochrophyta</taxon>
        <taxon>Bacillariophyta</taxon>
        <taxon>Coscinodiscophyceae</taxon>
        <taxon>Thalassiosirophycidae</taxon>
        <taxon>Thalassiosirales</taxon>
        <taxon>Thalassiosiraceae</taxon>
        <taxon>Thalassiosira</taxon>
    </lineage>
</organism>
<dbReference type="PROSITE" id="PS00666">
    <property type="entry name" value="DHDPS_2"/>
    <property type="match status" value="1"/>
</dbReference>
<evidence type="ECO:0000256" key="13">
    <source>
        <dbReference type="PIRSR" id="PIRSR001365-1"/>
    </source>
</evidence>
<dbReference type="HAMAP" id="MF_00418">
    <property type="entry name" value="DapA"/>
    <property type="match status" value="1"/>
</dbReference>
<evidence type="ECO:0000256" key="3">
    <source>
        <dbReference type="ARBA" id="ARBA00007592"/>
    </source>
</evidence>
<dbReference type="GO" id="GO:0019877">
    <property type="term" value="P:diaminopimelate biosynthetic process"/>
    <property type="evidence" value="ECO:0007669"/>
    <property type="project" value="UniProtKB-KW"/>
</dbReference>
<protein>
    <recommendedName>
        <fullName evidence="4">4-hydroxy-tetrahydrodipicolinate synthase</fullName>
        <ecNumber evidence="4">4.3.3.7</ecNumber>
    </recommendedName>
</protein>
<evidence type="ECO:0000256" key="8">
    <source>
        <dbReference type="ARBA" id="ARBA00023154"/>
    </source>
</evidence>
<dbReference type="InParanoid" id="B8BRW6"/>